<dbReference type="AlphaFoldDB" id="A0A329Y2N2"/>
<keyword evidence="1" id="KW-0812">Transmembrane</keyword>
<keyword evidence="1" id="KW-0472">Membrane</keyword>
<keyword evidence="1" id="KW-1133">Transmembrane helix</keyword>
<dbReference type="EMBL" id="QMKK01000054">
    <property type="protein sequence ID" value="RAX38279.1"/>
    <property type="molecule type" value="Genomic_DNA"/>
</dbReference>
<evidence type="ECO:0008006" key="4">
    <source>
        <dbReference type="Google" id="ProtNLM"/>
    </source>
</evidence>
<comment type="caution">
    <text evidence="2">The sequence shown here is derived from an EMBL/GenBank/DDBJ whole genome shotgun (WGS) entry which is preliminary data.</text>
</comment>
<dbReference type="OrthoDB" id="4557830at2"/>
<evidence type="ECO:0000313" key="2">
    <source>
        <dbReference type="EMBL" id="RAX38279.1"/>
    </source>
</evidence>
<organism evidence="2 3">
    <name type="scientific">Rhizobium tropici</name>
    <dbReference type="NCBI Taxonomy" id="398"/>
    <lineage>
        <taxon>Bacteria</taxon>
        <taxon>Pseudomonadati</taxon>
        <taxon>Pseudomonadota</taxon>
        <taxon>Alphaproteobacteria</taxon>
        <taxon>Hyphomicrobiales</taxon>
        <taxon>Rhizobiaceae</taxon>
        <taxon>Rhizobium/Agrobacterium group</taxon>
        <taxon>Rhizobium</taxon>
    </lineage>
</organism>
<feature type="transmembrane region" description="Helical" evidence="1">
    <location>
        <begin position="63"/>
        <end position="83"/>
    </location>
</feature>
<accession>A0A329Y2N2</accession>
<reference evidence="2 3" key="1">
    <citation type="submission" date="2018-06" db="EMBL/GenBank/DDBJ databases">
        <title>Whole Genome Sequence of an efficient microsymbiont, Rhizobium tropici.</title>
        <authorList>
            <person name="Srinivasan R."/>
            <person name="Singh H.V."/>
            <person name="Srivastava R."/>
            <person name="Kumari B."/>
            <person name="Radhakrishna A."/>
        </authorList>
    </citation>
    <scope>NUCLEOTIDE SEQUENCE [LARGE SCALE GENOMIC DNA]</scope>
    <source>
        <strain evidence="2 3">IGFRI Rhizo-19</strain>
    </source>
</reference>
<dbReference type="Pfam" id="PF10823">
    <property type="entry name" value="DUF2568"/>
    <property type="match status" value="1"/>
</dbReference>
<dbReference type="InterPro" id="IPR021214">
    <property type="entry name" value="DUF2568"/>
</dbReference>
<gene>
    <name evidence="2" type="ORF">DQ393_27110</name>
</gene>
<sequence>MTCGIEHATIPSAIRQTTNNRLTGMGGRMRAIALGIRFALELCILASLAALAAHLAVPLVVKALLGIVFCAAGAIGWGTFLSPKRKYEIGPAGRLVLEAGFFVGAALILHYVSLPVLAIALIVVAAADRFALALLP</sequence>
<dbReference type="Proteomes" id="UP000251205">
    <property type="component" value="Unassembled WGS sequence"/>
</dbReference>
<name>A0A329Y2N2_RHITR</name>
<feature type="transmembrane region" description="Helical" evidence="1">
    <location>
        <begin position="38"/>
        <end position="57"/>
    </location>
</feature>
<evidence type="ECO:0000256" key="1">
    <source>
        <dbReference type="SAM" id="Phobius"/>
    </source>
</evidence>
<proteinExistence type="predicted"/>
<evidence type="ECO:0000313" key="3">
    <source>
        <dbReference type="Proteomes" id="UP000251205"/>
    </source>
</evidence>
<protein>
    <recommendedName>
        <fullName evidence="4">DUF2568 domain-containing protein</fullName>
    </recommendedName>
</protein>